<evidence type="ECO:0000256" key="7">
    <source>
        <dbReference type="ARBA" id="ARBA00022776"/>
    </source>
</evidence>
<accession>A0AAV8Y2Y6</accession>
<evidence type="ECO:0000256" key="3">
    <source>
        <dbReference type="ARBA" id="ARBA00020501"/>
    </source>
</evidence>
<comment type="subunit">
    <text evidence="17">Belongs to the multiprotein complex Integrator, at least composed of IntS1, IntS2, IntS3, IntS4, omd/IntS5, IntS6, defl/IntS7, IntS8, IntS9, IntS10, IntS11, IntS12, asun/IntS13, IntS14 and IntS15. The core complex associates with protein phosphatase 2A subunits mts/PP2A and Pp2A-29B, to form the Integrator-PP2A (INTAC) complex.</text>
</comment>
<name>A0AAV8Y2Y6_9CUCU</name>
<evidence type="ECO:0000256" key="6">
    <source>
        <dbReference type="ARBA" id="ARBA00022618"/>
    </source>
</evidence>
<keyword evidence="10" id="KW-0175">Coiled coil</keyword>
<evidence type="ECO:0000256" key="16">
    <source>
        <dbReference type="ARBA" id="ARBA00061603"/>
    </source>
</evidence>
<evidence type="ECO:0000256" key="14">
    <source>
        <dbReference type="ARBA" id="ARBA00030658"/>
    </source>
</evidence>
<keyword evidence="13" id="KW-0131">Cell cycle</keyword>
<evidence type="ECO:0000256" key="1">
    <source>
        <dbReference type="ARBA" id="ARBA00004123"/>
    </source>
</evidence>
<sequence length="401" mass="45295">MKRLEEIFLSVLNQQNKICSSSDRLLTIDHCHLVIINTFPINIESQVNNHPPKSLSPILTTEVHSIKAPQIPNKLSSLILDHYDLASTTVTGIPMKEEQNASSSANYDVEIFHASSAHTAILKGNASDSAAIRTIKDGLEYETTTLKWCTPRGVSGSELQNCTCMHRITPVDVNSRPSLCLINFLLNGRSVMLEMPRKAGGKITSHLLAAHGGEIFIHTLCTARSVLEDPPSISEGCGGRVTDYRITDFGLLIKQNTLLPIKMKNVEEGSQPIHKMKTRLNRLTRYWPLTISSTLIFNLKSYFDPLPALITKDKITDEEVFQCKKVIYNLISLESKMEPLHPLNTGQRMKGQKREEQYKAMWNELEMLLKNNLHTDNHRSIYTCLLECHKFNFDEDKIAEK</sequence>
<evidence type="ECO:0000256" key="2">
    <source>
        <dbReference type="ARBA" id="ARBA00004556"/>
    </source>
</evidence>
<dbReference type="EMBL" id="JAPWTK010000223">
    <property type="protein sequence ID" value="KAJ8945264.1"/>
    <property type="molecule type" value="Genomic_DNA"/>
</dbReference>
<evidence type="ECO:0000256" key="13">
    <source>
        <dbReference type="ARBA" id="ARBA00023306"/>
    </source>
</evidence>
<dbReference type="PANTHER" id="PTHR12955:SF1">
    <property type="entry name" value="INTEGRATOR COMPLEX SUBUNIT 13"/>
    <property type="match status" value="1"/>
</dbReference>
<proteinExistence type="inferred from homology"/>
<keyword evidence="19" id="KW-1185">Reference proteome</keyword>
<evidence type="ECO:0000256" key="4">
    <source>
        <dbReference type="ARBA" id="ARBA00022473"/>
    </source>
</evidence>
<evidence type="ECO:0000256" key="12">
    <source>
        <dbReference type="ARBA" id="ARBA00023254"/>
    </source>
</evidence>
<keyword evidence="7" id="KW-0498">Mitosis</keyword>
<keyword evidence="5" id="KW-0963">Cytoplasm</keyword>
<keyword evidence="12" id="KW-0469">Meiosis</keyword>
<comment type="similarity">
    <text evidence="16">Belongs to the Integrator subunit 13 family.</text>
</comment>
<evidence type="ECO:0000256" key="9">
    <source>
        <dbReference type="ARBA" id="ARBA00022871"/>
    </source>
</evidence>
<evidence type="ECO:0000256" key="10">
    <source>
        <dbReference type="ARBA" id="ARBA00023054"/>
    </source>
</evidence>
<dbReference type="GO" id="GO:0051301">
    <property type="term" value="P:cell division"/>
    <property type="evidence" value="ECO:0007669"/>
    <property type="project" value="UniProtKB-KW"/>
</dbReference>
<keyword evidence="8" id="KW-0221">Differentiation</keyword>
<keyword evidence="9" id="KW-0744">Spermatogenesis</keyword>
<dbReference type="AlphaFoldDB" id="A0AAV8Y2Y6"/>
<dbReference type="GO" id="GO:0007346">
    <property type="term" value="P:regulation of mitotic cell cycle"/>
    <property type="evidence" value="ECO:0007669"/>
    <property type="project" value="TreeGrafter"/>
</dbReference>
<dbReference type="GO" id="GO:0032039">
    <property type="term" value="C:integrator complex"/>
    <property type="evidence" value="ECO:0007669"/>
    <property type="project" value="TreeGrafter"/>
</dbReference>
<comment type="caution">
    <text evidence="18">The sequence shown here is derived from an EMBL/GenBank/DDBJ whole genome shotgun (WGS) entry which is preliminary data.</text>
</comment>
<evidence type="ECO:0000256" key="11">
    <source>
        <dbReference type="ARBA" id="ARBA00023242"/>
    </source>
</evidence>
<comment type="subcellular location">
    <subcellularLocation>
        <location evidence="2">Cytoplasm</location>
        <location evidence="2">Perinuclear region</location>
    </subcellularLocation>
    <subcellularLocation>
        <location evidence="1">Nucleus</location>
    </subcellularLocation>
</comment>
<gene>
    <name evidence="18" type="ORF">NQ318_016686</name>
</gene>
<dbReference type="InterPro" id="IPR019355">
    <property type="entry name" value="Cell_cycle_regulator_Mat89Bb"/>
</dbReference>
<evidence type="ECO:0000313" key="19">
    <source>
        <dbReference type="Proteomes" id="UP001162162"/>
    </source>
</evidence>
<keyword evidence="6" id="KW-0132">Cell division</keyword>
<protein>
    <recommendedName>
        <fullName evidence="3">Protein asunder</fullName>
    </recommendedName>
    <alternativeName>
        <fullName evidence="15">Cell cycle regulator Mat89Bb</fullName>
    </alternativeName>
    <alternativeName>
        <fullName evidence="14">Set apart in position or space protein</fullName>
    </alternativeName>
</protein>
<evidence type="ECO:0000256" key="15">
    <source>
        <dbReference type="ARBA" id="ARBA00032585"/>
    </source>
</evidence>
<evidence type="ECO:0000256" key="8">
    <source>
        <dbReference type="ARBA" id="ARBA00022782"/>
    </source>
</evidence>
<organism evidence="18 19">
    <name type="scientific">Aromia moschata</name>
    <dbReference type="NCBI Taxonomy" id="1265417"/>
    <lineage>
        <taxon>Eukaryota</taxon>
        <taxon>Metazoa</taxon>
        <taxon>Ecdysozoa</taxon>
        <taxon>Arthropoda</taxon>
        <taxon>Hexapoda</taxon>
        <taxon>Insecta</taxon>
        <taxon>Pterygota</taxon>
        <taxon>Neoptera</taxon>
        <taxon>Endopterygota</taxon>
        <taxon>Coleoptera</taxon>
        <taxon>Polyphaga</taxon>
        <taxon>Cucujiformia</taxon>
        <taxon>Chrysomeloidea</taxon>
        <taxon>Cerambycidae</taxon>
        <taxon>Cerambycinae</taxon>
        <taxon>Callichromatini</taxon>
        <taxon>Aromia</taxon>
    </lineage>
</organism>
<keyword evidence="11" id="KW-0539">Nucleus</keyword>
<dbReference type="Proteomes" id="UP001162162">
    <property type="component" value="Unassembled WGS sequence"/>
</dbReference>
<dbReference type="GO" id="GO:0030154">
    <property type="term" value="P:cell differentiation"/>
    <property type="evidence" value="ECO:0007669"/>
    <property type="project" value="UniProtKB-KW"/>
</dbReference>
<dbReference type="GO" id="GO:0048471">
    <property type="term" value="C:perinuclear region of cytoplasm"/>
    <property type="evidence" value="ECO:0007669"/>
    <property type="project" value="UniProtKB-SubCell"/>
</dbReference>
<dbReference type="GO" id="GO:0051321">
    <property type="term" value="P:meiotic cell cycle"/>
    <property type="evidence" value="ECO:0007669"/>
    <property type="project" value="UniProtKB-KW"/>
</dbReference>
<evidence type="ECO:0000256" key="17">
    <source>
        <dbReference type="ARBA" id="ARBA00065185"/>
    </source>
</evidence>
<keyword evidence="4" id="KW-0217">Developmental protein</keyword>
<evidence type="ECO:0000256" key="5">
    <source>
        <dbReference type="ARBA" id="ARBA00022490"/>
    </source>
</evidence>
<dbReference type="GO" id="GO:0051642">
    <property type="term" value="P:centrosome localization"/>
    <property type="evidence" value="ECO:0007669"/>
    <property type="project" value="TreeGrafter"/>
</dbReference>
<reference evidence="18" key="1">
    <citation type="journal article" date="2023" name="Insect Mol. Biol.">
        <title>Genome sequencing provides insights into the evolution of gene families encoding plant cell wall-degrading enzymes in longhorned beetles.</title>
        <authorList>
            <person name="Shin N.R."/>
            <person name="Okamura Y."/>
            <person name="Kirsch R."/>
            <person name="Pauchet Y."/>
        </authorList>
    </citation>
    <scope>NUCLEOTIDE SEQUENCE</scope>
    <source>
        <strain evidence="18">AMC_N1</strain>
    </source>
</reference>
<evidence type="ECO:0000313" key="18">
    <source>
        <dbReference type="EMBL" id="KAJ8945264.1"/>
    </source>
</evidence>
<dbReference type="PANTHER" id="PTHR12955">
    <property type="entry name" value="SARCOMA ANTIGEN NY-SAR-95-RELATED"/>
    <property type="match status" value="1"/>
</dbReference>
<dbReference type="GO" id="GO:0007283">
    <property type="term" value="P:spermatogenesis"/>
    <property type="evidence" value="ECO:0007669"/>
    <property type="project" value="UniProtKB-KW"/>
</dbReference>
<dbReference type="Pfam" id="PF10221">
    <property type="entry name" value="Mat89Bb"/>
    <property type="match status" value="1"/>
</dbReference>